<keyword evidence="3" id="KW-1185">Reference proteome</keyword>
<proteinExistence type="predicted"/>
<sequence>GCLMVGMSHGKDASCRVHKETLVGMSHGRGRLRECLMVRMPHGRVHKETLVGMSHGRTSHGRTSQSRDVS</sequence>
<gene>
    <name evidence="2" type="ORF">Hamer_G026088</name>
</gene>
<feature type="non-terminal residue" evidence="2">
    <location>
        <position position="70"/>
    </location>
</feature>
<evidence type="ECO:0000313" key="3">
    <source>
        <dbReference type="Proteomes" id="UP000747542"/>
    </source>
</evidence>
<evidence type="ECO:0000256" key="1">
    <source>
        <dbReference type="SAM" id="MobiDB-lite"/>
    </source>
</evidence>
<accession>A0A8J5MK57</accession>
<dbReference type="Proteomes" id="UP000747542">
    <property type="component" value="Unassembled WGS sequence"/>
</dbReference>
<comment type="caution">
    <text evidence="2">The sequence shown here is derived from an EMBL/GenBank/DDBJ whole genome shotgun (WGS) entry which is preliminary data.</text>
</comment>
<protein>
    <submittedName>
        <fullName evidence="2">Uncharacterized protein</fullName>
    </submittedName>
</protein>
<evidence type="ECO:0000313" key="2">
    <source>
        <dbReference type="EMBL" id="KAG7154207.1"/>
    </source>
</evidence>
<dbReference type="EMBL" id="JAHLQT010044909">
    <property type="protein sequence ID" value="KAG7154207.1"/>
    <property type="molecule type" value="Genomic_DNA"/>
</dbReference>
<feature type="non-terminal residue" evidence="2">
    <location>
        <position position="1"/>
    </location>
</feature>
<organism evidence="2 3">
    <name type="scientific">Homarus americanus</name>
    <name type="common">American lobster</name>
    <dbReference type="NCBI Taxonomy" id="6706"/>
    <lineage>
        <taxon>Eukaryota</taxon>
        <taxon>Metazoa</taxon>
        <taxon>Ecdysozoa</taxon>
        <taxon>Arthropoda</taxon>
        <taxon>Crustacea</taxon>
        <taxon>Multicrustacea</taxon>
        <taxon>Malacostraca</taxon>
        <taxon>Eumalacostraca</taxon>
        <taxon>Eucarida</taxon>
        <taxon>Decapoda</taxon>
        <taxon>Pleocyemata</taxon>
        <taxon>Astacidea</taxon>
        <taxon>Nephropoidea</taxon>
        <taxon>Nephropidae</taxon>
        <taxon>Homarus</taxon>
    </lineage>
</organism>
<feature type="region of interest" description="Disordered" evidence="1">
    <location>
        <begin position="48"/>
        <end position="70"/>
    </location>
</feature>
<feature type="compositionally biased region" description="Polar residues" evidence="1">
    <location>
        <begin position="61"/>
        <end position="70"/>
    </location>
</feature>
<reference evidence="2" key="1">
    <citation type="journal article" date="2021" name="Sci. Adv.">
        <title>The American lobster genome reveals insights on longevity, neural, and immune adaptations.</title>
        <authorList>
            <person name="Polinski J.M."/>
            <person name="Zimin A.V."/>
            <person name="Clark K.F."/>
            <person name="Kohn A.B."/>
            <person name="Sadowski N."/>
            <person name="Timp W."/>
            <person name="Ptitsyn A."/>
            <person name="Khanna P."/>
            <person name="Romanova D.Y."/>
            <person name="Williams P."/>
            <person name="Greenwood S.J."/>
            <person name="Moroz L.L."/>
            <person name="Walt D.R."/>
            <person name="Bodnar A.G."/>
        </authorList>
    </citation>
    <scope>NUCLEOTIDE SEQUENCE</scope>
    <source>
        <strain evidence="2">GMGI-L3</strain>
    </source>
</reference>
<name>A0A8J5MK57_HOMAM</name>
<dbReference type="AlphaFoldDB" id="A0A8J5MK57"/>